<proteinExistence type="predicted"/>
<protein>
    <recommendedName>
        <fullName evidence="3">UNC-45/Cro1/She4 central domain-containing protein</fullName>
    </recommendedName>
</protein>
<dbReference type="InterPro" id="IPR024660">
    <property type="entry name" value="UCS_central_dom"/>
</dbReference>
<reference evidence="4 5" key="1">
    <citation type="journal article" date="2020" name="ISME J.">
        <title>Uncovering the hidden diversity of litter-decomposition mechanisms in mushroom-forming fungi.</title>
        <authorList>
            <person name="Floudas D."/>
            <person name="Bentzer J."/>
            <person name="Ahren D."/>
            <person name="Johansson T."/>
            <person name="Persson P."/>
            <person name="Tunlid A."/>
        </authorList>
    </citation>
    <scope>NUCLEOTIDE SEQUENCE [LARGE SCALE GENOMIC DNA]</scope>
    <source>
        <strain evidence="4 5">CBS 291.85</strain>
    </source>
</reference>
<dbReference type="PANTHER" id="PTHR45994:SF1">
    <property type="entry name" value="FI21225P1"/>
    <property type="match status" value="1"/>
</dbReference>
<gene>
    <name evidence="4" type="ORF">D9758_002196</name>
</gene>
<evidence type="ECO:0000313" key="4">
    <source>
        <dbReference type="EMBL" id="KAF5368393.1"/>
    </source>
</evidence>
<dbReference type="InterPro" id="IPR016024">
    <property type="entry name" value="ARM-type_fold"/>
</dbReference>
<dbReference type="AlphaFoldDB" id="A0A8H5LT02"/>
<comment type="caution">
    <text evidence="4">The sequence shown here is derived from an EMBL/GenBank/DDBJ whole genome shotgun (WGS) entry which is preliminary data.</text>
</comment>
<evidence type="ECO:0000313" key="5">
    <source>
        <dbReference type="Proteomes" id="UP000559256"/>
    </source>
</evidence>
<dbReference type="SUPFAM" id="SSF48371">
    <property type="entry name" value="ARM repeat"/>
    <property type="match status" value="2"/>
</dbReference>
<feature type="domain" description="UNC-45/Cro1/She4 central" evidence="3">
    <location>
        <begin position="28"/>
        <end position="189"/>
    </location>
</feature>
<dbReference type="GO" id="GO:0051879">
    <property type="term" value="F:Hsp90 protein binding"/>
    <property type="evidence" value="ECO:0007669"/>
    <property type="project" value="TreeGrafter"/>
</dbReference>
<dbReference type="GO" id="GO:0005737">
    <property type="term" value="C:cytoplasm"/>
    <property type="evidence" value="ECO:0007669"/>
    <property type="project" value="UniProtKB-SubCell"/>
</dbReference>
<accession>A0A8H5LT02</accession>
<comment type="subcellular location">
    <subcellularLocation>
        <location evidence="1">Cytoplasm</location>
    </subcellularLocation>
</comment>
<dbReference type="Proteomes" id="UP000559256">
    <property type="component" value="Unassembled WGS sequence"/>
</dbReference>
<dbReference type="PANTHER" id="PTHR45994">
    <property type="entry name" value="FI21225P1"/>
    <property type="match status" value="1"/>
</dbReference>
<evidence type="ECO:0000259" key="3">
    <source>
        <dbReference type="Pfam" id="PF11701"/>
    </source>
</evidence>
<keyword evidence="5" id="KW-1185">Reference proteome</keyword>
<dbReference type="InterPro" id="IPR011989">
    <property type="entry name" value="ARM-like"/>
</dbReference>
<dbReference type="Gene3D" id="1.25.10.10">
    <property type="entry name" value="Leucine-rich Repeat Variant"/>
    <property type="match status" value="1"/>
</dbReference>
<organism evidence="4 5">
    <name type="scientific">Tetrapyrgos nigripes</name>
    <dbReference type="NCBI Taxonomy" id="182062"/>
    <lineage>
        <taxon>Eukaryota</taxon>
        <taxon>Fungi</taxon>
        <taxon>Dikarya</taxon>
        <taxon>Basidiomycota</taxon>
        <taxon>Agaricomycotina</taxon>
        <taxon>Agaricomycetes</taxon>
        <taxon>Agaricomycetidae</taxon>
        <taxon>Agaricales</taxon>
        <taxon>Marasmiineae</taxon>
        <taxon>Marasmiaceae</taxon>
        <taxon>Tetrapyrgos</taxon>
    </lineage>
</organism>
<sequence length="674" mass="72412">MATEERLDEILLKTKQGSTSTLPDELSYLITAFIPSQTSDHRAKAYLILSAFCQGVRQAHPSNGQQPDPGTDALVKVFSPLIIPRLEETNENDLLVGISFLTALFQVDSQSAASIFQHDMVLDLIMDSVELSPSAELSLHVAHLLGQACGYKQSRAAITSQATAWLEEKSRSTQDTALRAAAAISLIKLKRGGASDRAENDPSAVVDASEATDESLVGVMKRLVIDGGDQSSLADAVEGLAYSSTDPSVKEEISKDPQFLKRLFVLVPKRKPGTIMESVATILYGVLVIVSNVCAYRPQLTEEQKQIEKLRSMAKAKNGSGQNAGSDTLNDETHVKERIKRLLSAGVLDVFAAAVPGADTPGIRLAVGKALLDIVTDKDNRGKVLQHGGAKLLLSLIQKATSEAKSDSALDPVHLQPVQALAKLAITSSPFQVFGPNVEAMYDAIRPFSLMLQHPQSTQLQKFEALMALTNLTSASPEVGTRVADANELLSKVEFLLLDDHPLVQRAAMELICNLIAGSDKVFESYTSINAGAQSKIQIILALCDADDLQTRLASSGALATLCSAPGACQALLSLQKERHRVLPILTLLIDPSCAPKEEDETLPESHPGLVHRGIVCACKFLLSIEDMGTRKTIVQEAKDAGLVKALENVVKQIKAAEIVQPALQTLKFLAESK</sequence>
<dbReference type="OrthoDB" id="199930at2759"/>
<dbReference type="Pfam" id="PF11701">
    <property type="entry name" value="UNC45-central"/>
    <property type="match status" value="1"/>
</dbReference>
<keyword evidence="2" id="KW-0963">Cytoplasm</keyword>
<dbReference type="EMBL" id="JAACJM010000015">
    <property type="protein sequence ID" value="KAF5368393.1"/>
    <property type="molecule type" value="Genomic_DNA"/>
</dbReference>
<evidence type="ECO:0000256" key="2">
    <source>
        <dbReference type="ARBA" id="ARBA00022490"/>
    </source>
</evidence>
<evidence type="ECO:0000256" key="1">
    <source>
        <dbReference type="ARBA" id="ARBA00004496"/>
    </source>
</evidence>
<name>A0A8H5LT02_9AGAR</name>